<dbReference type="Proteomes" id="UP001296943">
    <property type="component" value="Unassembled WGS sequence"/>
</dbReference>
<dbReference type="PANTHER" id="PTHR44196:SF1">
    <property type="entry name" value="DEHYDROGENASE_REDUCTASE SDR FAMILY MEMBER 7B"/>
    <property type="match status" value="1"/>
</dbReference>
<protein>
    <submittedName>
        <fullName evidence="4">NADP-dependent 3-hydroxy acid dehydrogenase YdfG</fullName>
    </submittedName>
</protein>
<dbReference type="CDD" id="cd05233">
    <property type="entry name" value="SDR_c"/>
    <property type="match status" value="1"/>
</dbReference>
<dbReference type="SUPFAM" id="SSF51735">
    <property type="entry name" value="NAD(P)-binding Rossmann-fold domains"/>
    <property type="match status" value="1"/>
</dbReference>
<reference evidence="4 5" key="1">
    <citation type="submission" date="2021-01" db="EMBL/GenBank/DDBJ databases">
        <title>Genomic Encyclopedia of Type Strains, Phase IV (KMG-IV): sequencing the most valuable type-strain genomes for metagenomic binning, comparative biology and taxonomic classification.</title>
        <authorList>
            <person name="Goeker M."/>
        </authorList>
    </citation>
    <scope>NUCLEOTIDE SEQUENCE [LARGE SCALE GENOMIC DNA]</scope>
    <source>
        <strain evidence="4 5">DSM 23711</strain>
    </source>
</reference>
<comment type="similarity">
    <text evidence="1 3">Belongs to the short-chain dehydrogenases/reductases (SDR) family.</text>
</comment>
<dbReference type="PANTHER" id="PTHR44196">
    <property type="entry name" value="DEHYDROGENASE/REDUCTASE SDR FAMILY MEMBER 7B"/>
    <property type="match status" value="1"/>
</dbReference>
<keyword evidence="2" id="KW-0560">Oxidoreductase</keyword>
<dbReference type="PRINTS" id="PR00080">
    <property type="entry name" value="SDRFAMILY"/>
</dbReference>
<dbReference type="Gene3D" id="3.40.50.720">
    <property type="entry name" value="NAD(P)-binding Rossmann-like Domain"/>
    <property type="match status" value="1"/>
</dbReference>
<evidence type="ECO:0000256" key="1">
    <source>
        <dbReference type="ARBA" id="ARBA00006484"/>
    </source>
</evidence>
<evidence type="ECO:0000256" key="2">
    <source>
        <dbReference type="ARBA" id="ARBA00023002"/>
    </source>
</evidence>
<accession>A0ABS2MYA2</accession>
<comment type="caution">
    <text evidence="4">The sequence shown here is derived from an EMBL/GenBank/DDBJ whole genome shotgun (WGS) entry which is preliminary data.</text>
</comment>
<evidence type="ECO:0000256" key="3">
    <source>
        <dbReference type="RuleBase" id="RU000363"/>
    </source>
</evidence>
<keyword evidence="5" id="KW-1185">Reference proteome</keyword>
<dbReference type="EMBL" id="JAFBDR010000005">
    <property type="protein sequence ID" value="MBM7570850.1"/>
    <property type="molecule type" value="Genomic_DNA"/>
</dbReference>
<gene>
    <name evidence="4" type="ORF">JOC48_001328</name>
</gene>
<evidence type="ECO:0000313" key="5">
    <source>
        <dbReference type="Proteomes" id="UP001296943"/>
    </source>
</evidence>
<proteinExistence type="inferred from homology"/>
<dbReference type="Pfam" id="PF00106">
    <property type="entry name" value="adh_short"/>
    <property type="match status" value="1"/>
</dbReference>
<dbReference type="RefSeq" id="WP_204498259.1">
    <property type="nucleotide sequence ID" value="NZ_JAFBDR010000005.1"/>
</dbReference>
<dbReference type="InterPro" id="IPR036291">
    <property type="entry name" value="NAD(P)-bd_dom_sf"/>
</dbReference>
<name>A0ABS2MYA2_9BACI</name>
<dbReference type="PRINTS" id="PR00081">
    <property type="entry name" value="GDHRDH"/>
</dbReference>
<organism evidence="4 5">
    <name type="scientific">Aquibacillus albus</name>
    <dbReference type="NCBI Taxonomy" id="1168171"/>
    <lineage>
        <taxon>Bacteria</taxon>
        <taxon>Bacillati</taxon>
        <taxon>Bacillota</taxon>
        <taxon>Bacilli</taxon>
        <taxon>Bacillales</taxon>
        <taxon>Bacillaceae</taxon>
        <taxon>Aquibacillus</taxon>
    </lineage>
</organism>
<sequence length="272" mass="30188">MTEQKVVVITGASRGIGRNAALFFAENGYAVIATGRSKEKLEALERELQQNSSDSKAWVMDVTKPSEISQVIEQVRTAFGRIDVWINNAGAFMAIGPTWEVKVEDWLNDVKTNLFGTFHCVQSIVPIMLEQKFGRIINLVGGGTIDTFKYGNGYGTSKTAIARFTENLDAELEGSPVKAFALDPGLNDTDMTRYQRETEVGQTYLSGIENLFEQNIDVAPYQAPQWAFHLASGELDEFSGRVVSVYDDADELKKQLDDDNSSADLLKLRLKK</sequence>
<dbReference type="InterPro" id="IPR002347">
    <property type="entry name" value="SDR_fam"/>
</dbReference>
<evidence type="ECO:0000313" key="4">
    <source>
        <dbReference type="EMBL" id="MBM7570850.1"/>
    </source>
</evidence>